<sequence>MKLFNVFINFIYFLAGHHLYPPFLTILLLHPVSAKFTDYVILSVSDNGLQELRLFYRGVHLLETSLAYQRPGEGGVSFTRATDGQRVVATAGHFGLIEDCAVKTSAGELRHFMEEFFLVPFGENSFREWDVMDVYLGAKNISDPIFSDIHFNRRFNERNRTIHHTQPSSFLYPTSSKNFESGNSSHNVHMSFPPSNKSKTSFVLENLPKRHTSTYHSAIHKHYLFSKVFEPYQLHARLAPINPDKDGFLKLFQHHLDIKRESEECREFYKQAREKLMSLHSLADGDDRGEDRLETYPSDTRTRNSSISGNHLEPRVSSVNPNNQNNRKAHHHSRQEKSVQRQKQHHRHHHHHNHHQKSQWVSHHQAQRSKNHHRLRHRKNLLRRLKASSLSHSLTTSNDNTIQAKTKGINSTLETSSLSSSTNSIPSTSRTDLDNGWKKINTGADSSRLVQSKFQATMKAKPALSSSFSSNPSSIYSNSSQGKQLGSSNARSVVIQRVVEFASVHSLEHSQPVARDDVNNSKSSNNEPSHPSRVKRDLLSGYLIFPGTKWCGDGDIAKHRDDLGAQEEVDKCCRRHDLCPLAIPRLSSKFDYFNYRLHTLCHCHCDRKFRRCLERSTSPLAEIVGQLYFNMIRPQCFKLRETQTCVHSLWWGGCREYATTKVAYTKTQRRFKTREHRRMEAKRKMRKGKIKEARRLKKTLRKRKRKNRRKRLRLKSLEVVRGKDDQNKTTLGLKEPEFQILEGFSGGNESSVQNSSTIEETTFNRTLAETIKNNTIEE</sequence>
<feature type="compositionally biased region" description="Basic residues" evidence="10">
    <location>
        <begin position="327"/>
        <end position="357"/>
    </location>
</feature>
<proteinExistence type="predicted"/>
<dbReference type="GO" id="GO:0050482">
    <property type="term" value="P:arachidonate secretion"/>
    <property type="evidence" value="ECO:0007669"/>
    <property type="project" value="InterPro"/>
</dbReference>
<dbReference type="GO" id="GO:0005576">
    <property type="term" value="C:extracellular region"/>
    <property type="evidence" value="ECO:0007669"/>
    <property type="project" value="UniProtKB-SubCell"/>
</dbReference>
<evidence type="ECO:0000313" key="12">
    <source>
        <dbReference type="EMBL" id="GFO26565.1"/>
    </source>
</evidence>
<evidence type="ECO:0000256" key="5">
    <source>
        <dbReference type="ARBA" id="ARBA00022723"/>
    </source>
</evidence>
<evidence type="ECO:0000256" key="6">
    <source>
        <dbReference type="ARBA" id="ARBA00022801"/>
    </source>
</evidence>
<gene>
    <name evidence="12" type="ORF">PoB_005307000</name>
</gene>
<dbReference type="GO" id="GO:0006644">
    <property type="term" value="P:phospholipid metabolic process"/>
    <property type="evidence" value="ECO:0007669"/>
    <property type="project" value="InterPro"/>
</dbReference>
<feature type="compositionally biased region" description="Low complexity" evidence="10">
    <location>
        <begin position="465"/>
        <end position="480"/>
    </location>
</feature>
<feature type="compositionally biased region" description="Basic residues" evidence="10">
    <location>
        <begin position="365"/>
        <end position="376"/>
    </location>
</feature>
<dbReference type="SUPFAM" id="SSF48619">
    <property type="entry name" value="Phospholipase A2, PLA2"/>
    <property type="match status" value="1"/>
</dbReference>
<dbReference type="InterPro" id="IPR033113">
    <property type="entry name" value="PLA2_histidine"/>
</dbReference>
<evidence type="ECO:0000256" key="9">
    <source>
        <dbReference type="ARBA" id="ARBA00023157"/>
    </source>
</evidence>
<evidence type="ECO:0000256" key="3">
    <source>
        <dbReference type="ARBA" id="ARBA00013278"/>
    </source>
</evidence>
<keyword evidence="6" id="KW-0378">Hydrolase</keyword>
<dbReference type="PROSITE" id="PS00118">
    <property type="entry name" value="PA2_HIS"/>
    <property type="match status" value="1"/>
</dbReference>
<evidence type="ECO:0000256" key="7">
    <source>
        <dbReference type="ARBA" id="ARBA00022837"/>
    </source>
</evidence>
<reference evidence="12 13" key="1">
    <citation type="journal article" date="2021" name="Elife">
        <title>Chloroplast acquisition without the gene transfer in kleptoplastic sea slugs, Plakobranchus ocellatus.</title>
        <authorList>
            <person name="Maeda T."/>
            <person name="Takahashi S."/>
            <person name="Yoshida T."/>
            <person name="Shimamura S."/>
            <person name="Takaki Y."/>
            <person name="Nagai Y."/>
            <person name="Toyoda A."/>
            <person name="Suzuki Y."/>
            <person name="Arimoto A."/>
            <person name="Ishii H."/>
            <person name="Satoh N."/>
            <person name="Nishiyama T."/>
            <person name="Hasebe M."/>
            <person name="Maruyama T."/>
            <person name="Minagawa J."/>
            <person name="Obokata J."/>
            <person name="Shigenobu S."/>
        </authorList>
    </citation>
    <scope>NUCLEOTIDE SEQUENCE [LARGE SCALE GENOMIC DNA]</scope>
</reference>
<name>A0AAV4C566_9GAST</name>
<feature type="compositionally biased region" description="Basic and acidic residues" evidence="10">
    <location>
        <begin position="280"/>
        <end position="294"/>
    </location>
</feature>
<dbReference type="EC" id="3.1.1.4" evidence="3"/>
<comment type="subcellular location">
    <subcellularLocation>
        <location evidence="2">Secreted</location>
    </subcellularLocation>
</comment>
<dbReference type="InterPro" id="IPR036444">
    <property type="entry name" value="PLipase_A2_dom_sf"/>
</dbReference>
<keyword evidence="8" id="KW-0443">Lipid metabolism</keyword>
<evidence type="ECO:0000256" key="1">
    <source>
        <dbReference type="ARBA" id="ARBA00001913"/>
    </source>
</evidence>
<evidence type="ECO:0000256" key="4">
    <source>
        <dbReference type="ARBA" id="ARBA00022525"/>
    </source>
</evidence>
<keyword evidence="7" id="KW-0106">Calcium</keyword>
<dbReference type="EMBL" id="BLXT01005846">
    <property type="protein sequence ID" value="GFO26565.1"/>
    <property type="molecule type" value="Genomic_DNA"/>
</dbReference>
<feature type="compositionally biased region" description="Polar residues" evidence="10">
    <location>
        <begin position="297"/>
        <end position="309"/>
    </location>
</feature>
<dbReference type="GO" id="GO:0004623">
    <property type="term" value="F:phospholipase A2 activity"/>
    <property type="evidence" value="ECO:0007669"/>
    <property type="project" value="UniProtKB-EC"/>
</dbReference>
<dbReference type="CDD" id="cd04704">
    <property type="entry name" value="PLA2_bee_venom_like"/>
    <property type="match status" value="1"/>
</dbReference>
<dbReference type="AlphaFoldDB" id="A0AAV4C566"/>
<comment type="caution">
    <text evidence="12">The sequence shown here is derived from an EMBL/GenBank/DDBJ whole genome shotgun (WGS) entry which is preliminary data.</text>
</comment>
<feature type="compositionally biased region" description="Polar residues" evidence="10">
    <location>
        <begin position="317"/>
        <end position="326"/>
    </location>
</feature>
<accession>A0AAV4C566</accession>
<evidence type="ECO:0000259" key="11">
    <source>
        <dbReference type="Pfam" id="PF05826"/>
    </source>
</evidence>
<organism evidence="12 13">
    <name type="scientific">Plakobranchus ocellatus</name>
    <dbReference type="NCBI Taxonomy" id="259542"/>
    <lineage>
        <taxon>Eukaryota</taxon>
        <taxon>Metazoa</taxon>
        <taxon>Spiralia</taxon>
        <taxon>Lophotrochozoa</taxon>
        <taxon>Mollusca</taxon>
        <taxon>Gastropoda</taxon>
        <taxon>Heterobranchia</taxon>
        <taxon>Euthyneura</taxon>
        <taxon>Panpulmonata</taxon>
        <taxon>Sacoglossa</taxon>
        <taxon>Placobranchoidea</taxon>
        <taxon>Plakobranchidae</taxon>
        <taxon>Plakobranchus</taxon>
    </lineage>
</organism>
<dbReference type="PANTHER" id="PTHR12253">
    <property type="entry name" value="RH14732P"/>
    <property type="match status" value="1"/>
</dbReference>
<dbReference type="Proteomes" id="UP000735302">
    <property type="component" value="Unassembled WGS sequence"/>
</dbReference>
<evidence type="ECO:0000256" key="2">
    <source>
        <dbReference type="ARBA" id="ARBA00004613"/>
    </source>
</evidence>
<evidence type="ECO:0000256" key="10">
    <source>
        <dbReference type="SAM" id="MobiDB-lite"/>
    </source>
</evidence>
<keyword evidence="5" id="KW-0479">Metal-binding</keyword>
<keyword evidence="13" id="KW-1185">Reference proteome</keyword>
<evidence type="ECO:0000313" key="13">
    <source>
        <dbReference type="Proteomes" id="UP000735302"/>
    </source>
</evidence>
<dbReference type="GO" id="GO:0046872">
    <property type="term" value="F:metal ion binding"/>
    <property type="evidence" value="ECO:0007669"/>
    <property type="project" value="UniProtKB-KW"/>
</dbReference>
<evidence type="ECO:0000256" key="8">
    <source>
        <dbReference type="ARBA" id="ARBA00023098"/>
    </source>
</evidence>
<protein>
    <recommendedName>
        <fullName evidence="3">phospholipase A2</fullName>
        <ecNumber evidence="3">3.1.1.4</ecNumber>
    </recommendedName>
</protein>
<dbReference type="Pfam" id="PF05826">
    <property type="entry name" value="Phospholip_A2_2"/>
    <property type="match status" value="1"/>
</dbReference>
<keyword evidence="4" id="KW-0964">Secreted</keyword>
<feature type="compositionally biased region" description="Polar residues" evidence="10">
    <location>
        <begin position="520"/>
        <end position="529"/>
    </location>
</feature>
<comment type="cofactor">
    <cofactor evidence="1">
        <name>Ca(2+)</name>
        <dbReference type="ChEBI" id="CHEBI:29108"/>
    </cofactor>
</comment>
<feature type="region of interest" description="Disordered" evidence="10">
    <location>
        <begin position="280"/>
        <end position="376"/>
    </location>
</feature>
<feature type="region of interest" description="Disordered" evidence="10">
    <location>
        <begin position="510"/>
        <end position="533"/>
    </location>
</feature>
<feature type="domain" description="Phospholipase A2-like central" evidence="11">
    <location>
        <begin position="544"/>
        <end position="639"/>
    </location>
</feature>
<feature type="region of interest" description="Disordered" evidence="10">
    <location>
        <begin position="461"/>
        <end position="483"/>
    </location>
</feature>
<keyword evidence="9" id="KW-1015">Disulfide bond</keyword>
<dbReference type="FunFam" id="1.20.90.10:FF:000002">
    <property type="entry name" value="Phospholipase A2 group III"/>
    <property type="match status" value="1"/>
</dbReference>
<dbReference type="InterPro" id="IPR016090">
    <property type="entry name" value="PLA2-like_dom"/>
</dbReference>
<dbReference type="Gene3D" id="1.20.90.10">
    <property type="entry name" value="Phospholipase A2 domain"/>
    <property type="match status" value="1"/>
</dbReference>